<dbReference type="InterPro" id="IPR050834">
    <property type="entry name" value="Glycosyltransf_2"/>
</dbReference>
<feature type="transmembrane region" description="Helical" evidence="1">
    <location>
        <begin position="256"/>
        <end position="282"/>
    </location>
</feature>
<keyword evidence="1" id="KW-1133">Transmembrane helix</keyword>
<organism evidence="3 4">
    <name type="scientific">Candidatus Shapirobacteria bacterium GW2011_GWE2_38_30</name>
    <dbReference type="NCBI Taxonomy" id="1618490"/>
    <lineage>
        <taxon>Bacteria</taxon>
        <taxon>Candidatus Shapironibacteriota</taxon>
    </lineage>
</organism>
<dbReference type="EMBL" id="LBUT01000005">
    <property type="protein sequence ID" value="KKQ70800.1"/>
    <property type="molecule type" value="Genomic_DNA"/>
</dbReference>
<keyword evidence="1" id="KW-0472">Membrane</keyword>
<protein>
    <submittedName>
        <fullName evidence="3">Glycosyltransferase</fullName>
    </submittedName>
</protein>
<dbReference type="AlphaFoldDB" id="A0A0G0K5S1"/>
<evidence type="ECO:0000256" key="1">
    <source>
        <dbReference type="SAM" id="Phobius"/>
    </source>
</evidence>
<name>A0A0G0K5S1_9BACT</name>
<comment type="caution">
    <text evidence="3">The sequence shown here is derived from an EMBL/GenBank/DDBJ whole genome shotgun (WGS) entry which is preliminary data.</text>
</comment>
<feature type="transmembrane region" description="Helical" evidence="1">
    <location>
        <begin position="228"/>
        <end position="249"/>
    </location>
</feature>
<keyword evidence="1" id="KW-0812">Transmembrane</keyword>
<dbReference type="InterPro" id="IPR029044">
    <property type="entry name" value="Nucleotide-diphossugar_trans"/>
</dbReference>
<feature type="domain" description="Glycosyltransferase 2-like" evidence="2">
    <location>
        <begin position="51"/>
        <end position="116"/>
    </location>
</feature>
<keyword evidence="3" id="KW-0808">Transferase</keyword>
<reference evidence="3 4" key="1">
    <citation type="journal article" date="2015" name="Nature">
        <title>rRNA introns, odd ribosomes, and small enigmatic genomes across a large radiation of phyla.</title>
        <authorList>
            <person name="Brown C.T."/>
            <person name="Hug L.A."/>
            <person name="Thomas B.C."/>
            <person name="Sharon I."/>
            <person name="Castelle C.J."/>
            <person name="Singh A."/>
            <person name="Wilkins M.J."/>
            <person name="Williams K.H."/>
            <person name="Banfield J.F."/>
        </authorList>
    </citation>
    <scope>NUCLEOTIDE SEQUENCE [LARGE SCALE GENOMIC DNA]</scope>
</reference>
<dbReference type="PANTHER" id="PTHR43685">
    <property type="entry name" value="GLYCOSYLTRANSFERASE"/>
    <property type="match status" value="1"/>
</dbReference>
<sequence length="335" mass="38565">MKQNKPTFSIIIPIRIENDYLKETLFHLSLQSYKSFEILVITDKISGSANPAQKRNHGAKIAKGKYLAFLDDDSYPSKDWLKNSFKYLNKHPNTAAVCGPCLTPPQNNIYQKSSGLLWASHLGSGGAGTYRNSISPPRYVQDFPSVNLIVKKKYFDLINGFDTYHWPGEDTILCLNLINLGKKIYYHPSIQVFHHRRAILMSHLQQIRRYALHRGNFARIFPKTSLKIGYFGPSLSILYTTLLFLLFFTKKFTFTYGYISIILLFPFILYIFLLLITFVIFLKNKNSFFLSLLTIITIPVTHVYYGILFIYGFFKKKLDFTPHSVNSKTGDYLGG</sequence>
<evidence type="ECO:0000313" key="3">
    <source>
        <dbReference type="EMBL" id="KKQ70800.1"/>
    </source>
</evidence>
<evidence type="ECO:0000259" key="2">
    <source>
        <dbReference type="Pfam" id="PF00535"/>
    </source>
</evidence>
<proteinExistence type="predicted"/>
<dbReference type="STRING" id="1618490.US90_C0005G0014"/>
<dbReference type="GO" id="GO:0016740">
    <property type="term" value="F:transferase activity"/>
    <property type="evidence" value="ECO:0007669"/>
    <property type="project" value="UniProtKB-KW"/>
</dbReference>
<dbReference type="InterPro" id="IPR001173">
    <property type="entry name" value="Glyco_trans_2-like"/>
</dbReference>
<dbReference type="Pfam" id="PF00535">
    <property type="entry name" value="Glycos_transf_2"/>
    <property type="match status" value="1"/>
</dbReference>
<evidence type="ECO:0000313" key="4">
    <source>
        <dbReference type="Proteomes" id="UP000034406"/>
    </source>
</evidence>
<dbReference type="Gene3D" id="3.90.550.10">
    <property type="entry name" value="Spore Coat Polysaccharide Biosynthesis Protein SpsA, Chain A"/>
    <property type="match status" value="1"/>
</dbReference>
<accession>A0A0G0K5S1</accession>
<feature type="transmembrane region" description="Helical" evidence="1">
    <location>
        <begin position="288"/>
        <end position="314"/>
    </location>
</feature>
<dbReference type="Proteomes" id="UP000034406">
    <property type="component" value="Unassembled WGS sequence"/>
</dbReference>
<dbReference type="PANTHER" id="PTHR43685:SF3">
    <property type="entry name" value="SLR2126 PROTEIN"/>
    <property type="match status" value="1"/>
</dbReference>
<gene>
    <name evidence="3" type="ORF">US90_C0005G0014</name>
</gene>
<dbReference type="SUPFAM" id="SSF53448">
    <property type="entry name" value="Nucleotide-diphospho-sugar transferases"/>
    <property type="match status" value="1"/>
</dbReference>